<evidence type="ECO:0000313" key="3">
    <source>
        <dbReference type="Proteomes" id="UP000251047"/>
    </source>
</evidence>
<proteinExistence type="predicted"/>
<feature type="domain" description="Helix-turn-helix" evidence="1">
    <location>
        <begin position="25"/>
        <end position="60"/>
    </location>
</feature>
<dbReference type="EMBL" id="PHQP01000006">
    <property type="protein sequence ID" value="RAV34765.1"/>
    <property type="molecule type" value="Genomic_DNA"/>
</dbReference>
<dbReference type="GO" id="GO:0003677">
    <property type="term" value="F:DNA binding"/>
    <property type="evidence" value="ECO:0007669"/>
    <property type="project" value="UniProtKB-KW"/>
</dbReference>
<dbReference type="AlphaFoldDB" id="A0A364VDN9"/>
<dbReference type="InterPro" id="IPR041657">
    <property type="entry name" value="HTH_17"/>
</dbReference>
<dbReference type="InterPro" id="IPR009061">
    <property type="entry name" value="DNA-bd_dom_put_sf"/>
</dbReference>
<dbReference type="Pfam" id="PF12728">
    <property type="entry name" value="HTH_17"/>
    <property type="match status" value="1"/>
</dbReference>
<dbReference type="Proteomes" id="UP000251047">
    <property type="component" value="Unassembled WGS sequence"/>
</dbReference>
<comment type="caution">
    <text evidence="2">The sequence shown here is derived from an EMBL/GenBank/DDBJ whole genome shotgun (WGS) entry which is preliminary data.</text>
</comment>
<dbReference type="SUPFAM" id="SSF46955">
    <property type="entry name" value="Putative DNA-binding domain"/>
    <property type="match status" value="1"/>
</dbReference>
<keyword evidence="2" id="KW-0238">DNA-binding</keyword>
<dbReference type="NCBIfam" id="TIGR01764">
    <property type="entry name" value="excise"/>
    <property type="match status" value="1"/>
</dbReference>
<gene>
    <name evidence="2" type="ORF">CWC39_01585</name>
</gene>
<evidence type="ECO:0000313" key="2">
    <source>
        <dbReference type="EMBL" id="RAV34765.1"/>
    </source>
</evidence>
<dbReference type="RefSeq" id="WP_112768773.1">
    <property type="nucleotide sequence ID" value="NZ_CP063191.1"/>
</dbReference>
<evidence type="ECO:0000259" key="1">
    <source>
        <dbReference type="Pfam" id="PF12728"/>
    </source>
</evidence>
<sequence>MPSYRRESAAPYLSLHEASELGYGGYSTLRKYISDGRLPHHRLGRRIRVRRGDLDALLTSADCDPVDAAIDRLLAAAPPLTAEQTRRLRDLLEGA</sequence>
<protein>
    <submittedName>
        <fullName evidence="2">DNA-binding protein</fullName>
    </submittedName>
</protein>
<name>A0A364VDN9_9CORY</name>
<accession>A0A364VDN9</accession>
<dbReference type="OrthoDB" id="4807798at2"/>
<organism evidence="2 3">
    <name type="scientific">Corynebacterium heidelbergense</name>
    <dbReference type="NCBI Taxonomy" id="2055947"/>
    <lineage>
        <taxon>Bacteria</taxon>
        <taxon>Bacillati</taxon>
        <taxon>Actinomycetota</taxon>
        <taxon>Actinomycetes</taxon>
        <taxon>Mycobacteriales</taxon>
        <taxon>Corynebacteriaceae</taxon>
        <taxon>Corynebacterium</taxon>
    </lineage>
</organism>
<dbReference type="InterPro" id="IPR010093">
    <property type="entry name" value="SinI_DNA-bd"/>
</dbReference>
<reference evidence="2 3" key="1">
    <citation type="journal article" date="2018" name="Syst. Appl. Microbiol.">
        <title>Corynebacterium heidelbergense sp. nov., isolated from the preen glands of Egyptian geese (Alopochen aegyptiacus).</title>
        <authorList>
            <person name="Braun M.S."/>
            <person name="Wang E."/>
            <person name="Zimmermann S."/>
            <person name="Wink M."/>
        </authorList>
    </citation>
    <scope>NUCLEOTIDE SEQUENCE [LARGE SCALE GENOMIC DNA]</scope>
    <source>
        <strain evidence="2 3">DSM 104638</strain>
    </source>
</reference>